<dbReference type="OrthoDB" id="573482at2"/>
<proteinExistence type="predicted"/>
<name>M1MNG6_9CLOT</name>
<gene>
    <name evidence="2" type="ORF">Cspa_c24760</name>
</gene>
<feature type="compositionally biased region" description="Low complexity" evidence="1">
    <location>
        <begin position="130"/>
        <end position="151"/>
    </location>
</feature>
<keyword evidence="3" id="KW-1185">Reference proteome</keyword>
<sequence>MSIYFDFKTIGELSGDNSRNEETWSILNEPLLNEEFNWNMGDSRYDTRVAKTPANFTPDDWVRYITPIINYAITQGQQGSTIDPYMYQRVALLGVLVGRGKTPREAIDQLQEWQDKGELQLLKYTNTGTTGTTGMTGTTGTSTGNMGQTGTQVGGGTTGGTGTSGGMTTGGTTSGVGTQGGLGTTGGMGTGFGTGGTFGGIGTTGGTTGGMGTGGTFGGFGTPGTSGGMGTGVGTFGGGTGTTGGMGTSTGGGTRDTSDEMLNETSDRLILD</sequence>
<evidence type="ECO:0000256" key="1">
    <source>
        <dbReference type="SAM" id="MobiDB-lite"/>
    </source>
</evidence>
<protein>
    <submittedName>
        <fullName evidence="2">Uncharacterized protein</fullName>
    </submittedName>
</protein>
<organism evidence="2 3">
    <name type="scientific">Clostridium saccharoperbutylacetonicum N1-4(HMT)</name>
    <dbReference type="NCBI Taxonomy" id="931276"/>
    <lineage>
        <taxon>Bacteria</taxon>
        <taxon>Bacillati</taxon>
        <taxon>Bacillota</taxon>
        <taxon>Clostridia</taxon>
        <taxon>Eubacteriales</taxon>
        <taxon>Clostridiaceae</taxon>
        <taxon>Clostridium</taxon>
    </lineage>
</organism>
<evidence type="ECO:0000313" key="2">
    <source>
        <dbReference type="EMBL" id="AGF56241.1"/>
    </source>
</evidence>
<dbReference type="eggNOG" id="COG4892">
    <property type="taxonomic scope" value="Bacteria"/>
</dbReference>
<evidence type="ECO:0000313" key="3">
    <source>
        <dbReference type="Proteomes" id="UP000011728"/>
    </source>
</evidence>
<dbReference type="EMBL" id="CP004121">
    <property type="protein sequence ID" value="AGF56241.1"/>
    <property type="molecule type" value="Genomic_DNA"/>
</dbReference>
<dbReference type="RefSeq" id="WP_015392560.1">
    <property type="nucleotide sequence ID" value="NC_020291.1"/>
</dbReference>
<feature type="compositionally biased region" description="Gly residues" evidence="1">
    <location>
        <begin position="241"/>
        <end position="254"/>
    </location>
</feature>
<dbReference type="Proteomes" id="UP000011728">
    <property type="component" value="Chromosome"/>
</dbReference>
<feature type="region of interest" description="Disordered" evidence="1">
    <location>
        <begin position="241"/>
        <end position="272"/>
    </location>
</feature>
<dbReference type="STRING" id="36745.CLSAP_22950"/>
<feature type="region of interest" description="Disordered" evidence="1">
    <location>
        <begin position="130"/>
        <end position="156"/>
    </location>
</feature>
<dbReference type="HOGENOM" id="CLU_854439_0_0_9"/>
<dbReference type="PATRIC" id="fig|931276.5.peg.2480"/>
<accession>M1MNG6</accession>
<dbReference type="AlphaFoldDB" id="M1MNG6"/>
<reference evidence="2" key="1">
    <citation type="submission" date="2013-02" db="EMBL/GenBank/DDBJ databases">
        <title>Genome sequence of Clostridium saccharoperbutylacetonicum N1-4(HMT).</title>
        <authorList>
            <person name="Poehlein A."/>
            <person name="Daniel R."/>
        </authorList>
    </citation>
    <scope>NUCLEOTIDE SEQUENCE [LARGE SCALE GENOMIC DNA]</scope>
    <source>
        <strain evidence="2">N1-4</strain>
    </source>
</reference>
<dbReference type="KEGG" id="csr:Cspa_c24760"/>